<comment type="caution">
    <text evidence="2">The sequence shown here is derived from an EMBL/GenBank/DDBJ whole genome shotgun (WGS) entry which is preliminary data.</text>
</comment>
<keyword evidence="3" id="KW-1185">Reference proteome</keyword>
<dbReference type="RefSeq" id="WP_152124743.1">
    <property type="nucleotide sequence ID" value="NZ_WELI01000005.1"/>
</dbReference>
<sequence length="142" mass="15709">MNNIVQAGSHTLAYNVLATRHFARAFNLSTDPAQIMRFVSALHPDEYMIELVRAGLEGYAKTQNKSATYTEWQIVEIINAGTPEQGVEIFDAFVGSLYRKTTEEARRIRLEMEAALAANPEPTQETEPDPNAEPQSGPAGEN</sequence>
<name>A0A7J5TYV9_9BACT</name>
<evidence type="ECO:0000313" key="3">
    <source>
        <dbReference type="Proteomes" id="UP000488299"/>
    </source>
</evidence>
<accession>A0A7J5TYV9</accession>
<organism evidence="2 3">
    <name type="scientific">Rudanella paleaurantiibacter</name>
    <dbReference type="NCBI Taxonomy" id="2614655"/>
    <lineage>
        <taxon>Bacteria</taxon>
        <taxon>Pseudomonadati</taxon>
        <taxon>Bacteroidota</taxon>
        <taxon>Cytophagia</taxon>
        <taxon>Cytophagales</taxon>
        <taxon>Cytophagaceae</taxon>
        <taxon>Rudanella</taxon>
    </lineage>
</organism>
<dbReference type="Proteomes" id="UP000488299">
    <property type="component" value="Unassembled WGS sequence"/>
</dbReference>
<protein>
    <submittedName>
        <fullName evidence="2">Uncharacterized protein</fullName>
    </submittedName>
</protein>
<feature type="region of interest" description="Disordered" evidence="1">
    <location>
        <begin position="113"/>
        <end position="142"/>
    </location>
</feature>
<reference evidence="2 3" key="1">
    <citation type="submission" date="2019-10" db="EMBL/GenBank/DDBJ databases">
        <title>Rudanella paleaurantiibacter sp. nov., isolated from sludge.</title>
        <authorList>
            <person name="Xu S.Q."/>
        </authorList>
    </citation>
    <scope>NUCLEOTIDE SEQUENCE [LARGE SCALE GENOMIC DNA]</scope>
    <source>
        <strain evidence="2 3">HX-22-17</strain>
    </source>
</reference>
<proteinExistence type="predicted"/>
<dbReference type="AlphaFoldDB" id="A0A7J5TYV9"/>
<evidence type="ECO:0000313" key="2">
    <source>
        <dbReference type="EMBL" id="KAB7730137.1"/>
    </source>
</evidence>
<gene>
    <name evidence="2" type="ORF">F5984_13215</name>
</gene>
<evidence type="ECO:0000256" key="1">
    <source>
        <dbReference type="SAM" id="MobiDB-lite"/>
    </source>
</evidence>
<dbReference type="EMBL" id="WELI01000005">
    <property type="protein sequence ID" value="KAB7730137.1"/>
    <property type="molecule type" value="Genomic_DNA"/>
</dbReference>